<comment type="caution">
    <text evidence="2">The sequence shown here is derived from an EMBL/GenBank/DDBJ whole genome shotgun (WGS) entry which is preliminary data.</text>
</comment>
<organism evidence="2 3">
    <name type="scientific">Meganyctiphanes norvegica</name>
    <name type="common">Northern krill</name>
    <name type="synonym">Thysanopoda norvegica</name>
    <dbReference type="NCBI Taxonomy" id="48144"/>
    <lineage>
        <taxon>Eukaryota</taxon>
        <taxon>Metazoa</taxon>
        <taxon>Ecdysozoa</taxon>
        <taxon>Arthropoda</taxon>
        <taxon>Crustacea</taxon>
        <taxon>Multicrustacea</taxon>
        <taxon>Malacostraca</taxon>
        <taxon>Eumalacostraca</taxon>
        <taxon>Eucarida</taxon>
        <taxon>Euphausiacea</taxon>
        <taxon>Euphausiidae</taxon>
        <taxon>Meganyctiphanes</taxon>
    </lineage>
</organism>
<gene>
    <name evidence="2" type="ORF">MNOR_LOCUS29206</name>
</gene>
<proteinExistence type="predicted"/>
<feature type="compositionally biased region" description="Low complexity" evidence="1">
    <location>
        <begin position="168"/>
        <end position="184"/>
    </location>
</feature>
<reference evidence="2 3" key="1">
    <citation type="submission" date="2024-05" db="EMBL/GenBank/DDBJ databases">
        <authorList>
            <person name="Wallberg A."/>
        </authorList>
    </citation>
    <scope>NUCLEOTIDE SEQUENCE [LARGE SCALE GENOMIC DNA]</scope>
</reference>
<dbReference type="Proteomes" id="UP001497623">
    <property type="component" value="Unassembled WGS sequence"/>
</dbReference>
<evidence type="ECO:0000313" key="3">
    <source>
        <dbReference type="Proteomes" id="UP001497623"/>
    </source>
</evidence>
<accession>A0AAV2RVY5</accession>
<keyword evidence="3" id="KW-1185">Reference proteome</keyword>
<evidence type="ECO:0000313" key="2">
    <source>
        <dbReference type="EMBL" id="CAL4142843.1"/>
    </source>
</evidence>
<evidence type="ECO:0000256" key="1">
    <source>
        <dbReference type="SAM" id="MobiDB-lite"/>
    </source>
</evidence>
<dbReference type="AlphaFoldDB" id="A0AAV2RVY5"/>
<sequence length="201" mass="21726">MGRRKPKRPTSKRHKTCQFLGHLSRMRAPNNDIFIDPESPVPADDAMFMDIIEPLNDDDNICDNLSNDMNFLEDGLRPIGCRSNERFVVSLSTSISNSSSNDPHISIPSTSNNVNECAGAVPVAHPVSHWRKMDFSQNAKDCIMTDKITSTSKGRAKGKTSRIPLPTPTAATTSTTTTSTSTSTTTTTTTTCAAAAITSCC</sequence>
<feature type="region of interest" description="Disordered" evidence="1">
    <location>
        <begin position="150"/>
        <end position="184"/>
    </location>
</feature>
<dbReference type="EMBL" id="CAXKWB010033415">
    <property type="protein sequence ID" value="CAL4142843.1"/>
    <property type="molecule type" value="Genomic_DNA"/>
</dbReference>
<protein>
    <submittedName>
        <fullName evidence="2">Uncharacterized protein</fullName>
    </submittedName>
</protein>
<name>A0AAV2RVY5_MEGNR</name>